<keyword evidence="3" id="KW-0378">Hydrolase</keyword>
<dbReference type="Pfam" id="PF00149">
    <property type="entry name" value="Metallophos"/>
    <property type="match status" value="1"/>
</dbReference>
<dbReference type="GO" id="GO:0016787">
    <property type="term" value="F:hydrolase activity"/>
    <property type="evidence" value="ECO:0007669"/>
    <property type="project" value="UniProtKB-KW"/>
</dbReference>
<evidence type="ECO:0000256" key="3">
    <source>
        <dbReference type="ARBA" id="ARBA00022801"/>
    </source>
</evidence>
<dbReference type="PANTHER" id="PTHR10161:SF14">
    <property type="entry name" value="TARTRATE-RESISTANT ACID PHOSPHATASE TYPE 5"/>
    <property type="match status" value="1"/>
</dbReference>
<comment type="caution">
    <text evidence="8">The sequence shown here is derived from an EMBL/GenBank/DDBJ whole genome shotgun (WGS) entry which is preliminary data.</text>
</comment>
<feature type="domain" description="Bacterial surface antigen (D15)" evidence="7">
    <location>
        <begin position="972"/>
        <end position="1176"/>
    </location>
</feature>
<dbReference type="AlphaFoldDB" id="A0A327QI84"/>
<evidence type="ECO:0000256" key="5">
    <source>
        <dbReference type="SAM" id="SignalP"/>
    </source>
</evidence>
<dbReference type="Pfam" id="PF01103">
    <property type="entry name" value="Omp85"/>
    <property type="match status" value="1"/>
</dbReference>
<feature type="chain" id="PRO_5016416805" evidence="5">
    <location>
        <begin position="22"/>
        <end position="1216"/>
    </location>
</feature>
<dbReference type="InterPro" id="IPR000184">
    <property type="entry name" value="Bac_surfAg_D15"/>
</dbReference>
<evidence type="ECO:0000259" key="7">
    <source>
        <dbReference type="Pfam" id="PF01103"/>
    </source>
</evidence>
<dbReference type="RefSeq" id="WP_111598575.1">
    <property type="nucleotide sequence ID" value="NZ_QLLL01000005.1"/>
</dbReference>
<name>A0A327QI84_9BACT</name>
<dbReference type="OrthoDB" id="333971at2"/>
<dbReference type="InterPro" id="IPR029052">
    <property type="entry name" value="Metallo-depent_PP-like"/>
</dbReference>
<evidence type="ECO:0000259" key="6">
    <source>
        <dbReference type="Pfam" id="PF00149"/>
    </source>
</evidence>
<keyword evidence="9" id="KW-1185">Reference proteome</keyword>
<dbReference type="Gene3D" id="3.60.21.10">
    <property type="match status" value="1"/>
</dbReference>
<evidence type="ECO:0000256" key="4">
    <source>
        <dbReference type="ARBA" id="ARBA00023136"/>
    </source>
</evidence>
<accession>A0A327QI84</accession>
<dbReference type="SUPFAM" id="SSF56300">
    <property type="entry name" value="Metallo-dependent phosphatases"/>
    <property type="match status" value="1"/>
</dbReference>
<dbReference type="Proteomes" id="UP000249547">
    <property type="component" value="Unassembled WGS sequence"/>
</dbReference>
<dbReference type="EMBL" id="QLLL01000005">
    <property type="protein sequence ID" value="RAJ04279.1"/>
    <property type="molecule type" value="Genomic_DNA"/>
</dbReference>
<dbReference type="InterPro" id="IPR004843">
    <property type="entry name" value="Calcineurin-like_PHP"/>
</dbReference>
<protein>
    <submittedName>
        <fullName evidence="8">Outer membrane protein assembly factor BamA</fullName>
    </submittedName>
</protein>
<evidence type="ECO:0000313" key="8">
    <source>
        <dbReference type="EMBL" id="RAJ04279.1"/>
    </source>
</evidence>
<dbReference type="GO" id="GO:0019867">
    <property type="term" value="C:outer membrane"/>
    <property type="evidence" value="ECO:0007669"/>
    <property type="project" value="InterPro"/>
</dbReference>
<reference evidence="8 9" key="1">
    <citation type="submission" date="2018-06" db="EMBL/GenBank/DDBJ databases">
        <title>Genomic Encyclopedia of Archaeal and Bacterial Type Strains, Phase II (KMG-II): from individual species to whole genera.</title>
        <authorList>
            <person name="Goeker M."/>
        </authorList>
    </citation>
    <scope>NUCLEOTIDE SEQUENCE [LARGE SCALE GENOMIC DNA]</scope>
    <source>
        <strain evidence="8 9">DSM 23857</strain>
    </source>
</reference>
<evidence type="ECO:0000313" key="9">
    <source>
        <dbReference type="Proteomes" id="UP000249547"/>
    </source>
</evidence>
<sequence length="1216" mass="138163">MKLQPILCALALLLSYNAATAQQHNKVKQRIILIGDAGEVHEDVNPVIDAIKRTFDMNDTTNTVLFLGDNVYPRGVPDSFSRKYPKAKEILDYQVSLLKGGKAKGIFVPGNHDWNKSKPGGWDQIRRQQQYVDSLHLPNVEFQPKDGCPGPVAYMIGDDILLIVMDTEWWLFPYDKPDRTSGCDCKTPEDVILSVSEMAARYPHKMVVFAAHHPFRSYGPHGGYYTLKQHIFPLTDLKPWLYLPLPVIGSVYPVTRGVFGTKEDIPHPLYQKLIKGVENALPKDVPTVFVAGHEHTLQYIEDAGRHYIVSGSGAKDTRVKQGKKSQFASKVHGFTALEQLEDGSVRVRYFNAGQDTVMFAKQMFQLPDHIPVRSSLASRKIEGDSLTIAADTQYLPISNFHRWLLGENYRREWAQPLKIPIFDLHKRDFSIIKRGGGQQTRSLRLENNKTGDEYVLRSMQKDPTAAIPAELRETFAKDVVQDQISAANPYAPLVVAQLAEVAGVPHTNPSFVYLPKDTALGVYQQFFGDQMYLFEEREPVKYGKTYNTEKMLDNYLGDNDNSIDQHATLQARLFDMYISDWDRHDDQWRWYDVKNKKEKTRTFYPVPRDRDQAFFINEGFIPRAAARRWLLPNIQGFRKYFVDIIGFNNNAKYFDRSFLNSLDEQTWKTKSHDFLLTMTDTAIDNAVKHLPEPIQKIDNGRIAETLKARRSTYESTMMKYYRFLAKQVDVTGTAKNELFVIEKLGDGKVGVNSYKISKKGEVQQNLYSRVFDAKHTKEIRIYGLGGEDVYTMKGDHRLPIQIRVIGGAGKDTYIDSSTIHRGKKIKIYDLKSPADSFAINNNEKLFRSNKADIIAYDRKAFQYDKIMPLAAAGYNLDDGLSLGLGIQITKQGFRKSPFKVKHTLTATHALATKAYNFRYEGIFTDLIGKNDLEIMARARAPHNTINFFGFGNETEYNKEISDPAIRYYRARFNIYTFQALLRHDFGPKFNLAFGPTFENYALDKDENDDRFVTNFSQNGLDSTSIFRDKYYAGGRLVATVDTRNNPILPSRGVIWSTSLQGNLGLNHNSRDLLQLKSDMSIYMSFSDPASVVLVARFGGGTTWGNPEFFQAMSLGGNTNLRGYRNYRFAGESMVYNNMEVRAKLFDFATYIIPGSVGIIAFNDVGRVWQPGEKSGVWHDGYGGGIYVTPVNLFVLTAVLGHSKEGTLPYITFGFKF</sequence>
<organism evidence="8 9">
    <name type="scientific">Chitinophaga skermanii</name>
    <dbReference type="NCBI Taxonomy" id="331697"/>
    <lineage>
        <taxon>Bacteria</taxon>
        <taxon>Pseudomonadati</taxon>
        <taxon>Bacteroidota</taxon>
        <taxon>Chitinophagia</taxon>
        <taxon>Chitinophagales</taxon>
        <taxon>Chitinophagaceae</taxon>
        <taxon>Chitinophaga</taxon>
    </lineage>
</organism>
<proteinExistence type="predicted"/>
<keyword evidence="4" id="KW-0472">Membrane</keyword>
<dbReference type="Gene3D" id="2.40.160.50">
    <property type="entry name" value="membrane protein fhac: a member of the omp85/tpsb transporter family"/>
    <property type="match status" value="1"/>
</dbReference>
<feature type="domain" description="Calcineurin-like phosphoesterase" evidence="6">
    <location>
        <begin position="30"/>
        <end position="228"/>
    </location>
</feature>
<feature type="signal peptide" evidence="5">
    <location>
        <begin position="1"/>
        <end position="21"/>
    </location>
</feature>
<keyword evidence="2 5" id="KW-0732">Signal</keyword>
<comment type="subcellular location">
    <subcellularLocation>
        <location evidence="1">Membrane</location>
    </subcellularLocation>
</comment>
<dbReference type="PANTHER" id="PTHR10161">
    <property type="entry name" value="TARTRATE-RESISTANT ACID PHOSPHATASE TYPE 5"/>
    <property type="match status" value="1"/>
</dbReference>
<gene>
    <name evidence="8" type="ORF">LX64_03159</name>
</gene>
<evidence type="ECO:0000256" key="1">
    <source>
        <dbReference type="ARBA" id="ARBA00004370"/>
    </source>
</evidence>
<dbReference type="InterPro" id="IPR051558">
    <property type="entry name" value="Metallophosphoesterase_PAP"/>
</dbReference>
<evidence type="ECO:0000256" key="2">
    <source>
        <dbReference type="ARBA" id="ARBA00022729"/>
    </source>
</evidence>